<dbReference type="SUPFAM" id="SSF53448">
    <property type="entry name" value="Nucleotide-diphospho-sugar transferases"/>
    <property type="match status" value="1"/>
</dbReference>
<dbReference type="Gene3D" id="3.90.550.10">
    <property type="entry name" value="Spore Coat Polysaccharide Biosynthesis Protein SpsA, Chain A"/>
    <property type="match status" value="1"/>
</dbReference>
<name>A0A1L3GN48_9BACT</name>
<dbReference type="InterPro" id="IPR029044">
    <property type="entry name" value="Nucleotide-diphossugar_trans"/>
</dbReference>
<dbReference type="PANTHER" id="PTHR21485:SF6">
    <property type="entry name" value="N-ACYLNEURAMINATE CYTIDYLYLTRANSFERASE-RELATED"/>
    <property type="match status" value="1"/>
</dbReference>
<evidence type="ECO:0008006" key="3">
    <source>
        <dbReference type="Google" id="ProtNLM"/>
    </source>
</evidence>
<dbReference type="RefSeq" id="WP_072283321.1">
    <property type="nucleotide sequence ID" value="NZ_CP015519.1"/>
</dbReference>
<gene>
    <name evidence="1" type="ORF">A7E78_05545</name>
</gene>
<evidence type="ECO:0000313" key="1">
    <source>
        <dbReference type="EMBL" id="APG27354.1"/>
    </source>
</evidence>
<dbReference type="Proteomes" id="UP000182517">
    <property type="component" value="Chromosome"/>
</dbReference>
<dbReference type="GO" id="GO:0008781">
    <property type="term" value="F:N-acylneuraminate cytidylyltransferase activity"/>
    <property type="evidence" value="ECO:0007669"/>
    <property type="project" value="TreeGrafter"/>
</dbReference>
<evidence type="ECO:0000313" key="2">
    <source>
        <dbReference type="Proteomes" id="UP000182517"/>
    </source>
</evidence>
<dbReference type="Pfam" id="PF02348">
    <property type="entry name" value="CTP_transf_3"/>
    <property type="match status" value="1"/>
</dbReference>
<dbReference type="STRING" id="1842532.A7E78_05545"/>
<protein>
    <recommendedName>
        <fullName evidence="3">N-acylneuraminate cytidylyltransferase</fullName>
    </recommendedName>
</protein>
<sequence>MPQTVLGIIPARGGSKGVPRKNIRPLVGRPLIAHTIDKAFQSNSLDRVLVSTDDAEIAAAARHCGAEVPFLRPAEFATDTASSLSVIRHAINWLAINEQYHPDAVAILPPTSPLRTVEHIDQTVGLLWSSGLDSAVTVIPVQDHPYFIFSRSARGQMEELIHLPEKPLRRQELPEFFTHSQSVIVSRTEYLKRCEDKDAIFNFRSMAGYPVDQESAMDIDTLNDFAIAEARLAQRLTAQQAVA</sequence>
<dbReference type="PANTHER" id="PTHR21485">
    <property type="entry name" value="HAD SUPERFAMILY MEMBERS CMAS AND KDSC"/>
    <property type="match status" value="1"/>
</dbReference>
<accession>A0A1L3GN48</accession>
<dbReference type="AlphaFoldDB" id="A0A1L3GN48"/>
<dbReference type="KEGG" id="pef:A7E78_05545"/>
<dbReference type="InterPro" id="IPR050793">
    <property type="entry name" value="CMP-NeuNAc_synthase"/>
</dbReference>
<organism evidence="1 2">
    <name type="scientific">Syntrophotalea acetylenivorans</name>
    <dbReference type="NCBI Taxonomy" id="1842532"/>
    <lineage>
        <taxon>Bacteria</taxon>
        <taxon>Pseudomonadati</taxon>
        <taxon>Thermodesulfobacteriota</taxon>
        <taxon>Desulfuromonadia</taxon>
        <taxon>Desulfuromonadales</taxon>
        <taxon>Syntrophotaleaceae</taxon>
        <taxon>Syntrophotalea</taxon>
    </lineage>
</organism>
<reference evidence="1 2" key="1">
    <citation type="journal article" date="2017" name="Genome Announc.">
        <title>Complete Genome Sequences of Two Acetylene-Fermenting Pelobacter acetylenicus Strains.</title>
        <authorList>
            <person name="Sutton J.M."/>
            <person name="Baesman S.M."/>
            <person name="Fierst J.L."/>
            <person name="Poret-Peterson A.T."/>
            <person name="Oremland R.S."/>
            <person name="Dunlap D.S."/>
            <person name="Akob D.M."/>
        </authorList>
    </citation>
    <scope>NUCLEOTIDE SEQUENCE [LARGE SCALE GENOMIC DNA]</scope>
    <source>
        <strain evidence="1 2">SFB93</strain>
    </source>
</reference>
<keyword evidence="2" id="KW-1185">Reference proteome</keyword>
<dbReference type="InterPro" id="IPR003329">
    <property type="entry name" value="Cytidylyl_trans"/>
</dbReference>
<dbReference type="OrthoDB" id="9805604at2"/>
<dbReference type="CDD" id="cd02513">
    <property type="entry name" value="CMP-NeuAc_Synthase"/>
    <property type="match status" value="1"/>
</dbReference>
<proteinExistence type="predicted"/>
<dbReference type="EMBL" id="CP015519">
    <property type="protein sequence ID" value="APG27354.1"/>
    <property type="molecule type" value="Genomic_DNA"/>
</dbReference>